<proteinExistence type="predicted"/>
<dbReference type="InterPro" id="IPR001025">
    <property type="entry name" value="BAH_dom"/>
</dbReference>
<protein>
    <submittedName>
        <fullName evidence="2">Bromo-adjacent homology (BAH) domain-containing protein</fullName>
    </submittedName>
</protein>
<dbReference type="PROSITE" id="PS51038">
    <property type="entry name" value="BAH"/>
    <property type="match status" value="1"/>
</dbReference>
<evidence type="ECO:0000259" key="1">
    <source>
        <dbReference type="PROSITE" id="PS51038"/>
    </source>
</evidence>
<reference evidence="2 3" key="1">
    <citation type="submission" date="2019-07" db="EMBL/GenBank/DDBJ databases">
        <title>De Novo Assembly of kiwifruit Actinidia rufa.</title>
        <authorList>
            <person name="Sugita-Konishi S."/>
            <person name="Sato K."/>
            <person name="Mori E."/>
            <person name="Abe Y."/>
            <person name="Kisaki G."/>
            <person name="Hamano K."/>
            <person name="Suezawa K."/>
            <person name="Otani M."/>
            <person name="Fukuda T."/>
            <person name="Manabe T."/>
            <person name="Gomi K."/>
            <person name="Tabuchi M."/>
            <person name="Akimitsu K."/>
            <person name="Kataoka I."/>
        </authorList>
    </citation>
    <scope>NUCLEOTIDE SEQUENCE [LARGE SCALE GENOMIC DNA]</scope>
    <source>
        <strain evidence="3">cv. Fuchu</strain>
    </source>
</reference>
<dbReference type="EMBL" id="BJWL01000011">
    <property type="protein sequence ID" value="GFY96997.1"/>
    <property type="molecule type" value="Genomic_DNA"/>
</dbReference>
<dbReference type="AlphaFoldDB" id="A0A7J0FGG5"/>
<dbReference type="PANTHER" id="PTHR47073:SF2">
    <property type="entry name" value="PROTEIN ANTI-SILENCING 1"/>
    <property type="match status" value="1"/>
</dbReference>
<feature type="domain" description="BAH" evidence="1">
    <location>
        <begin position="68"/>
        <end position="193"/>
    </location>
</feature>
<sequence length="374" mass="42309">MRALNCVFGVAKSLPNKVLTNNQGYHAMLPLEEATKEDNIEFSWGQKIGVGGPNKDVQFYASFTYDGVEYFLYDCVYMWHEKEPEPCIGKIVKIWEKANHKRVVKIVWFFRPIEIRSWLGDVETLENELFLASGEGKGLSNLNCLEAISGKYNIVCTSKDKRNPQASEEELRMADYIFYRTFDVGKCKISRIFEDVIAGTEVKHYFNREKDQKLFLSEFGANSKEKMANPRSCIKVEGITVVGNPVKDGKLDISVKTLAIVSSEKDPAKLFDSLPRVPDLRVKSISAPDSVTENLKLSNGPWVDKMKRAHEKGTLVLLENLDPSYASSEVEEIVKCLCNLDLHKVCNYKVLKLTFGLLKSLRQVCKMPLESGLA</sequence>
<dbReference type="Gene3D" id="2.30.30.490">
    <property type="match status" value="1"/>
</dbReference>
<accession>A0A7J0FGG5</accession>
<name>A0A7J0FGG5_9ERIC</name>
<dbReference type="OrthoDB" id="1896853at2759"/>
<dbReference type="PANTHER" id="PTHR47073">
    <property type="entry name" value="PROTEIN ANTI-SILENCING 1"/>
    <property type="match status" value="1"/>
</dbReference>
<comment type="caution">
    <text evidence="2">The sequence shown here is derived from an EMBL/GenBank/DDBJ whole genome shotgun (WGS) entry which is preliminary data.</text>
</comment>
<dbReference type="Proteomes" id="UP000585474">
    <property type="component" value="Unassembled WGS sequence"/>
</dbReference>
<dbReference type="GO" id="GO:0003682">
    <property type="term" value="F:chromatin binding"/>
    <property type="evidence" value="ECO:0007669"/>
    <property type="project" value="InterPro"/>
</dbReference>
<dbReference type="FunFam" id="2.30.30.490:FF:000017">
    <property type="entry name" value="Bromo-adjacent homology (BAH) domain-containing protein"/>
    <property type="match status" value="1"/>
</dbReference>
<organism evidence="2 3">
    <name type="scientific">Actinidia rufa</name>
    <dbReference type="NCBI Taxonomy" id="165716"/>
    <lineage>
        <taxon>Eukaryota</taxon>
        <taxon>Viridiplantae</taxon>
        <taxon>Streptophyta</taxon>
        <taxon>Embryophyta</taxon>
        <taxon>Tracheophyta</taxon>
        <taxon>Spermatophyta</taxon>
        <taxon>Magnoliopsida</taxon>
        <taxon>eudicotyledons</taxon>
        <taxon>Gunneridae</taxon>
        <taxon>Pentapetalae</taxon>
        <taxon>asterids</taxon>
        <taxon>Ericales</taxon>
        <taxon>Actinidiaceae</taxon>
        <taxon>Actinidia</taxon>
    </lineage>
</organism>
<gene>
    <name evidence="2" type="ORF">Acr_11g0013030</name>
</gene>
<dbReference type="GO" id="GO:0003723">
    <property type="term" value="F:RNA binding"/>
    <property type="evidence" value="ECO:0007669"/>
    <property type="project" value="TreeGrafter"/>
</dbReference>
<keyword evidence="3" id="KW-1185">Reference proteome</keyword>
<dbReference type="InterPro" id="IPR043151">
    <property type="entry name" value="BAH_sf"/>
</dbReference>
<evidence type="ECO:0000313" key="2">
    <source>
        <dbReference type="EMBL" id="GFY96997.1"/>
    </source>
</evidence>
<evidence type="ECO:0000313" key="3">
    <source>
        <dbReference type="Proteomes" id="UP000585474"/>
    </source>
</evidence>